<evidence type="ECO:0000256" key="3">
    <source>
        <dbReference type="ARBA" id="ARBA00023163"/>
    </source>
</evidence>
<dbReference type="EMBL" id="JAUHLN010000002">
    <property type="protein sequence ID" value="MDN4074225.1"/>
    <property type="molecule type" value="Genomic_DNA"/>
</dbReference>
<dbReference type="InterPro" id="IPR011991">
    <property type="entry name" value="ArsR-like_HTH"/>
</dbReference>
<evidence type="ECO:0000313" key="5">
    <source>
        <dbReference type="EMBL" id="MDN4074225.1"/>
    </source>
</evidence>
<evidence type="ECO:0000256" key="1">
    <source>
        <dbReference type="ARBA" id="ARBA00023015"/>
    </source>
</evidence>
<dbReference type="SUPFAM" id="SSF46785">
    <property type="entry name" value="Winged helix' DNA-binding domain"/>
    <property type="match status" value="1"/>
</dbReference>
<accession>A0ABT8E8M0</accession>
<dbReference type="NCBIfam" id="NF033788">
    <property type="entry name" value="HTH_metalloreg"/>
    <property type="match status" value="1"/>
</dbReference>
<dbReference type="Proteomes" id="UP001168694">
    <property type="component" value="Unassembled WGS sequence"/>
</dbReference>
<dbReference type="PRINTS" id="PR00778">
    <property type="entry name" value="HTHARSR"/>
</dbReference>
<keyword evidence="2" id="KW-0238">DNA-binding</keyword>
<protein>
    <submittedName>
        <fullName evidence="5">Metalloregulator ArsR/SmtB family transcription factor</fullName>
    </submittedName>
</protein>
<organism evidence="5 6">
    <name type="scientific">Fictibacillus terranigra</name>
    <dbReference type="NCBI Taxonomy" id="3058424"/>
    <lineage>
        <taxon>Bacteria</taxon>
        <taxon>Bacillati</taxon>
        <taxon>Bacillota</taxon>
        <taxon>Bacilli</taxon>
        <taxon>Bacillales</taxon>
        <taxon>Fictibacillaceae</taxon>
        <taxon>Fictibacillus</taxon>
    </lineage>
</organism>
<evidence type="ECO:0000259" key="4">
    <source>
        <dbReference type="PROSITE" id="PS50987"/>
    </source>
</evidence>
<dbReference type="InterPro" id="IPR036388">
    <property type="entry name" value="WH-like_DNA-bd_sf"/>
</dbReference>
<dbReference type="Gene3D" id="1.10.10.10">
    <property type="entry name" value="Winged helix-like DNA-binding domain superfamily/Winged helix DNA-binding domain"/>
    <property type="match status" value="1"/>
</dbReference>
<dbReference type="InterPro" id="IPR036390">
    <property type="entry name" value="WH_DNA-bd_sf"/>
</dbReference>
<evidence type="ECO:0000256" key="2">
    <source>
        <dbReference type="ARBA" id="ARBA00023125"/>
    </source>
</evidence>
<dbReference type="CDD" id="cd00090">
    <property type="entry name" value="HTH_ARSR"/>
    <property type="match status" value="1"/>
</dbReference>
<dbReference type="PANTHER" id="PTHR33154">
    <property type="entry name" value="TRANSCRIPTIONAL REGULATOR, ARSR FAMILY"/>
    <property type="match status" value="1"/>
</dbReference>
<gene>
    <name evidence="5" type="ORF">QYF49_14605</name>
</gene>
<keyword evidence="6" id="KW-1185">Reference proteome</keyword>
<keyword evidence="1" id="KW-0805">Transcription regulation</keyword>
<reference evidence="5" key="1">
    <citation type="submission" date="2023-06" db="EMBL/GenBank/DDBJ databases">
        <title>Draft Genome Sequences of Representative Paenibacillus Polymyxa, Bacillus cereus, Fictibacillus sp., and Brevibacillus agri Strains Isolated from Amazonian Dark Earth.</title>
        <authorList>
            <person name="Pellegrinetti T.A."/>
            <person name="Cunha I.C.M."/>
            <person name="Chaves M.G."/>
            <person name="Freitas A.S."/>
            <person name="Silva A.V.R."/>
            <person name="Tsai S.M."/>
            <person name="Mendes L.W."/>
        </authorList>
    </citation>
    <scope>NUCLEOTIDE SEQUENCE</scope>
    <source>
        <strain evidence="5">CENA-BCM004</strain>
    </source>
</reference>
<proteinExistence type="predicted"/>
<feature type="domain" description="HTH arsR-type" evidence="4">
    <location>
        <begin position="1"/>
        <end position="93"/>
    </location>
</feature>
<name>A0ABT8E8M0_9BACL</name>
<dbReference type="PROSITE" id="PS50987">
    <property type="entry name" value="HTH_ARSR_2"/>
    <property type="match status" value="1"/>
</dbReference>
<keyword evidence="3" id="KW-0804">Transcription</keyword>
<comment type="caution">
    <text evidence="5">The sequence shown here is derived from an EMBL/GenBank/DDBJ whole genome shotgun (WGS) entry which is preliminary data.</text>
</comment>
<dbReference type="PANTHER" id="PTHR33154:SF33">
    <property type="entry name" value="TRANSCRIPTIONAL REPRESSOR SDPR"/>
    <property type="match status" value="1"/>
</dbReference>
<dbReference type="SMART" id="SM00418">
    <property type="entry name" value="HTH_ARSR"/>
    <property type="match status" value="1"/>
</dbReference>
<dbReference type="InterPro" id="IPR051081">
    <property type="entry name" value="HTH_MetalResp_TranReg"/>
</dbReference>
<evidence type="ECO:0000313" key="6">
    <source>
        <dbReference type="Proteomes" id="UP001168694"/>
    </source>
</evidence>
<sequence>MMNTAKKHDVFQAIADPTRREILKMLAGKELAITEITVRFPMSRTAVSKHLLILSEAGLVKNRKSGREKLYTLQAEPLSELDQWLSYFDQFWQNKISVLKHLVENEGQNS</sequence>
<dbReference type="Pfam" id="PF01022">
    <property type="entry name" value="HTH_5"/>
    <property type="match status" value="1"/>
</dbReference>
<dbReference type="InterPro" id="IPR001845">
    <property type="entry name" value="HTH_ArsR_DNA-bd_dom"/>
</dbReference>